<gene>
    <name evidence="1" type="ORF">Q4F19_17150</name>
</gene>
<dbReference type="Proteomes" id="UP001169764">
    <property type="component" value="Unassembled WGS sequence"/>
</dbReference>
<proteinExistence type="predicted"/>
<organism evidence="1 2">
    <name type="scientific">Sphingomonas natans</name>
    <dbReference type="NCBI Taxonomy" id="3063330"/>
    <lineage>
        <taxon>Bacteria</taxon>
        <taxon>Pseudomonadati</taxon>
        <taxon>Pseudomonadota</taxon>
        <taxon>Alphaproteobacteria</taxon>
        <taxon>Sphingomonadales</taxon>
        <taxon>Sphingomonadaceae</taxon>
        <taxon>Sphingomonas</taxon>
    </lineage>
</organism>
<comment type="caution">
    <text evidence="1">The sequence shown here is derived from an EMBL/GenBank/DDBJ whole genome shotgun (WGS) entry which is preliminary data.</text>
</comment>
<evidence type="ECO:0000313" key="2">
    <source>
        <dbReference type="Proteomes" id="UP001169764"/>
    </source>
</evidence>
<evidence type="ECO:0000313" key="1">
    <source>
        <dbReference type="EMBL" id="MDO6416116.1"/>
    </source>
</evidence>
<keyword evidence="2" id="KW-1185">Reference proteome</keyword>
<accession>A0ABT8YCN7</accession>
<sequence>MADMTPSLRIGSLTVRGYGITAERGAAIAAAVAPALAARFGTSRESLTLRLPASAIGRDGGIDSAALSTALDSGGRRG</sequence>
<name>A0ABT8YCN7_9SPHN</name>
<protein>
    <submittedName>
        <fullName evidence="1">Uncharacterized protein</fullName>
    </submittedName>
</protein>
<dbReference type="RefSeq" id="WP_303545148.1">
    <property type="nucleotide sequence ID" value="NZ_JAUOTP010000009.1"/>
</dbReference>
<dbReference type="EMBL" id="JAUOTP010000009">
    <property type="protein sequence ID" value="MDO6416116.1"/>
    <property type="molecule type" value="Genomic_DNA"/>
</dbReference>
<reference evidence="1" key="1">
    <citation type="submission" date="2023-07" db="EMBL/GenBank/DDBJ databases">
        <authorList>
            <person name="Kim M."/>
        </authorList>
    </citation>
    <scope>NUCLEOTIDE SEQUENCE</scope>
    <source>
        <strain evidence="1">BIUV-7</strain>
    </source>
</reference>